<keyword evidence="2" id="KW-1185">Reference proteome</keyword>
<evidence type="ECO:0000313" key="2">
    <source>
        <dbReference type="Proteomes" id="UP000545493"/>
    </source>
</evidence>
<accession>A0A7X5UNW0</accession>
<comment type="caution">
    <text evidence="1">The sequence shown here is derived from an EMBL/GenBank/DDBJ whole genome shotgun (WGS) entry which is preliminary data.</text>
</comment>
<proteinExistence type="predicted"/>
<dbReference type="Pfam" id="PF13692">
    <property type="entry name" value="Glyco_trans_1_4"/>
    <property type="match status" value="1"/>
</dbReference>
<keyword evidence="1" id="KW-0808">Transferase</keyword>
<dbReference type="GO" id="GO:0016740">
    <property type="term" value="F:transferase activity"/>
    <property type="evidence" value="ECO:0007669"/>
    <property type="project" value="UniProtKB-KW"/>
</dbReference>
<dbReference type="Gene3D" id="3.40.50.2000">
    <property type="entry name" value="Glycogen Phosphorylase B"/>
    <property type="match status" value="1"/>
</dbReference>
<evidence type="ECO:0000313" key="1">
    <source>
        <dbReference type="EMBL" id="NIJ11445.1"/>
    </source>
</evidence>
<name>A0A7X5UNW0_9PSEU</name>
<reference evidence="1 2" key="1">
    <citation type="submission" date="2020-03" db="EMBL/GenBank/DDBJ databases">
        <title>Sequencing the genomes of 1000 actinobacteria strains.</title>
        <authorList>
            <person name="Klenk H.-P."/>
        </authorList>
    </citation>
    <scope>NUCLEOTIDE SEQUENCE [LARGE SCALE GENOMIC DNA]</scope>
    <source>
        <strain evidence="1 2">DSM 45685</strain>
    </source>
</reference>
<dbReference type="SUPFAM" id="SSF53756">
    <property type="entry name" value="UDP-Glycosyltransferase/glycogen phosphorylase"/>
    <property type="match status" value="1"/>
</dbReference>
<sequence length="127" mass="13781">MKGVGVYFWGPCYDRKELAALYSDAAVSVVPSAAGLAVIQSISHGVPVLVGDQVAVHGPEWAAITPGLNGDFFSHGDADSLSKAILKWLQHDLHRHEIAATISNWTGEEQAERIVNGVRSHLRQKQR</sequence>
<gene>
    <name evidence="1" type="ORF">FHU38_001789</name>
</gene>
<organism evidence="1 2">
    <name type="scientific">Saccharomonospora amisosensis</name>
    <dbReference type="NCBI Taxonomy" id="1128677"/>
    <lineage>
        <taxon>Bacteria</taxon>
        <taxon>Bacillati</taxon>
        <taxon>Actinomycetota</taxon>
        <taxon>Actinomycetes</taxon>
        <taxon>Pseudonocardiales</taxon>
        <taxon>Pseudonocardiaceae</taxon>
        <taxon>Saccharomonospora</taxon>
    </lineage>
</organism>
<dbReference type="AlphaFoldDB" id="A0A7X5UNW0"/>
<dbReference type="Proteomes" id="UP000545493">
    <property type="component" value="Unassembled WGS sequence"/>
</dbReference>
<dbReference type="EMBL" id="JAAOYM010000001">
    <property type="protein sequence ID" value="NIJ11445.1"/>
    <property type="molecule type" value="Genomic_DNA"/>
</dbReference>
<protein>
    <submittedName>
        <fullName evidence="1">Glycosyltransferase involved in cell wall biosynthesis</fullName>
    </submittedName>
</protein>